<sequence>MTNPVWDFDSNLLGIYLPNYVNVHLLLYADDIVLIGESKNNFQIKIKMLKIYFERNLLTLNENKSKIMVFRNGGRLAQNDKWYWGEQQLSVTTKYQYLGYPLTTANSLNKVSAYYKGKKALATIGAVWKVLTNSTLHFRLLGIINQFKLPFSHQILWCNSEDVANAIEQISIIKRLNCSSRNEANACMIPAVAQQNPKSFYNSAQHNPDVILWVDGHPPIPPFSGVESCDIET</sequence>
<evidence type="ECO:0000313" key="3">
    <source>
        <dbReference type="Proteomes" id="UP001235939"/>
    </source>
</evidence>
<name>A0ABY6KI35_9ARAC</name>
<dbReference type="EMBL" id="CP092867">
    <property type="protein sequence ID" value="UYV68092.1"/>
    <property type="molecule type" value="Genomic_DNA"/>
</dbReference>
<dbReference type="InterPro" id="IPR043502">
    <property type="entry name" value="DNA/RNA_pol_sf"/>
</dbReference>
<dbReference type="Pfam" id="PF00078">
    <property type="entry name" value="RVT_1"/>
    <property type="match status" value="1"/>
</dbReference>
<keyword evidence="3" id="KW-1185">Reference proteome</keyword>
<feature type="domain" description="Reverse transcriptase" evidence="1">
    <location>
        <begin position="1"/>
        <end position="102"/>
    </location>
</feature>
<organism evidence="2 3">
    <name type="scientific">Cordylochernes scorpioides</name>
    <dbReference type="NCBI Taxonomy" id="51811"/>
    <lineage>
        <taxon>Eukaryota</taxon>
        <taxon>Metazoa</taxon>
        <taxon>Ecdysozoa</taxon>
        <taxon>Arthropoda</taxon>
        <taxon>Chelicerata</taxon>
        <taxon>Arachnida</taxon>
        <taxon>Pseudoscorpiones</taxon>
        <taxon>Cheliferoidea</taxon>
        <taxon>Chernetidae</taxon>
        <taxon>Cordylochernes</taxon>
    </lineage>
</organism>
<evidence type="ECO:0000259" key="1">
    <source>
        <dbReference type="PROSITE" id="PS50878"/>
    </source>
</evidence>
<accession>A0ABY6KI35</accession>
<protein>
    <recommendedName>
        <fullName evidence="1">Reverse transcriptase domain-containing protein</fullName>
    </recommendedName>
</protein>
<dbReference type="InterPro" id="IPR000477">
    <property type="entry name" value="RT_dom"/>
</dbReference>
<evidence type="ECO:0000313" key="2">
    <source>
        <dbReference type="EMBL" id="UYV68092.1"/>
    </source>
</evidence>
<dbReference type="Proteomes" id="UP001235939">
    <property type="component" value="Chromosome 05"/>
</dbReference>
<dbReference type="SUPFAM" id="SSF56672">
    <property type="entry name" value="DNA/RNA polymerases"/>
    <property type="match status" value="1"/>
</dbReference>
<reference evidence="2 3" key="1">
    <citation type="submission" date="2022-01" db="EMBL/GenBank/DDBJ databases">
        <title>A chromosomal length assembly of Cordylochernes scorpioides.</title>
        <authorList>
            <person name="Zeh D."/>
            <person name="Zeh J."/>
        </authorList>
    </citation>
    <scope>NUCLEOTIDE SEQUENCE [LARGE SCALE GENOMIC DNA]</scope>
    <source>
        <strain evidence="2">IN4F17</strain>
        <tissue evidence="2">Whole Body</tissue>
    </source>
</reference>
<gene>
    <name evidence="2" type="ORF">LAZ67_5003033</name>
</gene>
<dbReference type="PROSITE" id="PS50878">
    <property type="entry name" value="RT_POL"/>
    <property type="match status" value="1"/>
</dbReference>
<proteinExistence type="predicted"/>